<reference evidence="3 4" key="2">
    <citation type="journal article" date="2021" name="Int. J. Food Microbiol.">
        <title>Safety demonstration of a microbial species for use in the food chain: Weissella confusa.</title>
        <authorList>
            <person name="Bourdichon F."/>
            <person name="Patrone V."/>
            <person name="Fontana A."/>
            <person name="Milani G."/>
            <person name="Morelli L."/>
        </authorList>
    </citation>
    <scope>NUCLEOTIDE SEQUENCE [LARGE SCALE GENOMIC DNA]</scope>
    <source>
        <strain evidence="2">CCUG 30943</strain>
        <strain evidence="3 4">CCUG 43002</strain>
    </source>
</reference>
<dbReference type="Pfam" id="PF14808">
    <property type="entry name" value="TMEM164"/>
    <property type="match status" value="1"/>
</dbReference>
<feature type="transmembrane region" description="Helical" evidence="1">
    <location>
        <begin position="137"/>
        <end position="157"/>
    </location>
</feature>
<dbReference type="EMBL" id="JAAOCX010000004">
    <property type="protein sequence ID" value="MBJ7632259.1"/>
    <property type="molecule type" value="Genomic_DNA"/>
</dbReference>
<keyword evidence="1" id="KW-0812">Transmembrane</keyword>
<feature type="transmembrane region" description="Helical" evidence="1">
    <location>
        <begin position="169"/>
        <end position="195"/>
    </location>
</feature>
<keyword evidence="1" id="KW-1133">Transmembrane helix</keyword>
<evidence type="ECO:0000256" key="1">
    <source>
        <dbReference type="SAM" id="Phobius"/>
    </source>
</evidence>
<evidence type="ECO:0000313" key="3">
    <source>
        <dbReference type="EMBL" id="MBJ7638909.1"/>
    </source>
</evidence>
<gene>
    <name evidence="3" type="ORF">HAU20_05845</name>
    <name evidence="2" type="ORF">HAU43_04040</name>
</gene>
<dbReference type="Proteomes" id="UP000728106">
    <property type="component" value="Unassembled WGS sequence"/>
</dbReference>
<feature type="transmembrane region" description="Helical" evidence="1">
    <location>
        <begin position="20"/>
        <end position="44"/>
    </location>
</feature>
<proteinExistence type="predicted"/>
<evidence type="ECO:0000313" key="4">
    <source>
        <dbReference type="Proteomes" id="UP000728106"/>
    </source>
</evidence>
<dbReference type="RefSeq" id="WP_135411034.1">
    <property type="nucleotide sequence ID" value="NZ_ALXH01000089.1"/>
</dbReference>
<evidence type="ECO:0000313" key="2">
    <source>
        <dbReference type="EMBL" id="MBJ7632259.1"/>
    </source>
</evidence>
<reference evidence="3" key="1">
    <citation type="submission" date="2020-02" db="EMBL/GenBank/DDBJ databases">
        <authorList>
            <person name="Fontana A."/>
            <person name="Patrone V."/>
            <person name="Morelli L."/>
        </authorList>
    </citation>
    <scope>NUCLEOTIDE SEQUENCE</scope>
    <source>
        <strain evidence="2">CCUG 30943</strain>
        <strain evidence="3">CCUG 43002</strain>
    </source>
</reference>
<accession>A0A4Z0RSV6</accession>
<protein>
    <submittedName>
        <fullName evidence="3">YwaF family protein</fullName>
    </submittedName>
</protein>
<comment type="caution">
    <text evidence="3">The sequence shown here is derived from an EMBL/GenBank/DDBJ whole genome shotgun (WGS) entry which is preliminary data.</text>
</comment>
<name>A0A4Z0RSV6_WEICO</name>
<dbReference type="AlphaFoldDB" id="A0A4Z0RSV6"/>
<dbReference type="EMBL" id="JAAOCP010000006">
    <property type="protein sequence ID" value="MBJ7638909.1"/>
    <property type="molecule type" value="Genomic_DNA"/>
</dbReference>
<sequence length="251" mass="28713">MFKYYFTYEPSIPTGIGFGQFSLTHGTMLLLMAGLIYYIVRYYTAATDSRRRHMRWGIAIAIWTMELFKDFYLAVTGQWEPSLLPLHLCGFGLMMIAVDAIHPNKTTREILYSLTIWGAFAAEIFPDWAYYPIMNQWALQSFLIHALLIAYPMMLMVSGEMVPNWRELWHPVLFLAVVVPFVIWVNGQLGTNFFFLNVAAPGSPLEPLQQAFGHGGLYITVVLSLLALLWVIMYTPWEIAKRRKAAVAVTV</sequence>
<feature type="transmembrane region" description="Helical" evidence="1">
    <location>
        <begin position="215"/>
        <end position="234"/>
    </location>
</feature>
<organism evidence="3 4">
    <name type="scientific">Weissella confusa</name>
    <name type="common">Lactobacillus confusus</name>
    <dbReference type="NCBI Taxonomy" id="1583"/>
    <lineage>
        <taxon>Bacteria</taxon>
        <taxon>Bacillati</taxon>
        <taxon>Bacillota</taxon>
        <taxon>Bacilli</taxon>
        <taxon>Lactobacillales</taxon>
        <taxon>Lactobacillaceae</taxon>
        <taxon>Weissella</taxon>
    </lineage>
</organism>
<keyword evidence="1" id="KW-0472">Membrane</keyword>
<feature type="transmembrane region" description="Helical" evidence="1">
    <location>
        <begin position="110"/>
        <end position="131"/>
    </location>
</feature>
<keyword evidence="4" id="KW-1185">Reference proteome</keyword>
<dbReference type="Proteomes" id="UP000808038">
    <property type="component" value="Unassembled WGS sequence"/>
</dbReference>